<evidence type="ECO:0000313" key="9">
    <source>
        <dbReference type="EMBL" id="MDW2714543.1"/>
    </source>
</evidence>
<proteinExistence type="inferred from homology"/>
<comment type="caution">
    <text evidence="9">The sequence shown here is derived from an EMBL/GenBank/DDBJ whole genome shotgun (WGS) entry which is preliminary data.</text>
</comment>
<comment type="catalytic activity">
    <reaction evidence="1">
        <text>a 1,2-diacyl-sn-glycero-3-phosphocholine + H2O = a 1,2-diacyl-sn-glycero-3-phosphate + choline + H(+)</text>
        <dbReference type="Rhea" id="RHEA:14445"/>
        <dbReference type="ChEBI" id="CHEBI:15354"/>
        <dbReference type="ChEBI" id="CHEBI:15377"/>
        <dbReference type="ChEBI" id="CHEBI:15378"/>
        <dbReference type="ChEBI" id="CHEBI:57643"/>
        <dbReference type="ChEBI" id="CHEBI:58608"/>
        <dbReference type="EC" id="3.1.4.4"/>
    </reaction>
</comment>
<dbReference type="InterPro" id="IPR001736">
    <property type="entry name" value="PLipase_D/transphosphatidylase"/>
</dbReference>
<keyword evidence="5" id="KW-0442">Lipid degradation</keyword>
<evidence type="ECO:0000313" key="10">
    <source>
        <dbReference type="Proteomes" id="UP001287436"/>
    </source>
</evidence>
<feature type="chain" id="PRO_5044773077" description="phospholipase D" evidence="7">
    <location>
        <begin position="19"/>
        <end position="178"/>
    </location>
</feature>
<dbReference type="PANTHER" id="PTHR43856">
    <property type="entry name" value="CARDIOLIPIN HYDROLASE"/>
    <property type="match status" value="1"/>
</dbReference>
<name>A0ABD5H9B3_9ENTR</name>
<dbReference type="GO" id="GO:0004630">
    <property type="term" value="F:phospholipase D activity"/>
    <property type="evidence" value="ECO:0007669"/>
    <property type="project" value="UniProtKB-EC"/>
</dbReference>
<evidence type="ECO:0000256" key="1">
    <source>
        <dbReference type="ARBA" id="ARBA00000798"/>
    </source>
</evidence>
<dbReference type="EMBL" id="JAWPBP010000001">
    <property type="protein sequence ID" value="MDW2714543.1"/>
    <property type="molecule type" value="Genomic_DNA"/>
</dbReference>
<dbReference type="PROSITE" id="PS50035">
    <property type="entry name" value="PLD"/>
    <property type="match status" value="1"/>
</dbReference>
<dbReference type="PANTHER" id="PTHR43856:SF1">
    <property type="entry name" value="MITOCHONDRIAL CARDIOLIPIN HYDROLASE"/>
    <property type="match status" value="1"/>
</dbReference>
<organism evidence="9 10">
    <name type="scientific">Klebsiella pasteurii</name>
    <dbReference type="NCBI Taxonomy" id="2587529"/>
    <lineage>
        <taxon>Bacteria</taxon>
        <taxon>Pseudomonadati</taxon>
        <taxon>Pseudomonadota</taxon>
        <taxon>Gammaproteobacteria</taxon>
        <taxon>Enterobacterales</taxon>
        <taxon>Enterobacteriaceae</taxon>
        <taxon>Klebsiella/Raoultella group</taxon>
        <taxon>Klebsiella</taxon>
    </lineage>
</organism>
<dbReference type="Gene3D" id="3.30.870.10">
    <property type="entry name" value="Endonuclease Chain A"/>
    <property type="match status" value="1"/>
</dbReference>
<reference evidence="9 10" key="1">
    <citation type="submission" date="2023-10" db="EMBL/GenBank/DDBJ databases">
        <title>Fecal carriage and genetic characteristics of carbapenem-resistant Enterobacterales among healthy adults from four provinces of China.</title>
        <authorList>
            <person name="Li Y."/>
            <person name="Zhang R."/>
        </authorList>
    </citation>
    <scope>NUCLEOTIDE SEQUENCE [LARGE SCALE GENOMIC DNA]</scope>
    <source>
        <strain evidence="9 10">HN-157</strain>
    </source>
</reference>
<evidence type="ECO:0000256" key="5">
    <source>
        <dbReference type="ARBA" id="ARBA00022963"/>
    </source>
</evidence>
<dbReference type="GO" id="GO:0016042">
    <property type="term" value="P:lipid catabolic process"/>
    <property type="evidence" value="ECO:0007669"/>
    <property type="project" value="UniProtKB-KW"/>
</dbReference>
<comment type="similarity">
    <text evidence="2">Belongs to the phospholipase D family.</text>
</comment>
<evidence type="ECO:0000256" key="6">
    <source>
        <dbReference type="ARBA" id="ARBA00023098"/>
    </source>
</evidence>
<evidence type="ECO:0000256" key="4">
    <source>
        <dbReference type="ARBA" id="ARBA00022801"/>
    </source>
</evidence>
<dbReference type="RefSeq" id="WP_117136104.1">
    <property type="nucleotide sequence ID" value="NZ_CABEJD010000001.1"/>
</dbReference>
<protein>
    <recommendedName>
        <fullName evidence="3">phospholipase D</fullName>
        <ecNumber evidence="3">3.1.4.4</ecNumber>
    </recommendedName>
</protein>
<evidence type="ECO:0000259" key="8">
    <source>
        <dbReference type="PROSITE" id="PS50035"/>
    </source>
</evidence>
<feature type="signal peptide" evidence="7">
    <location>
        <begin position="1"/>
        <end position="18"/>
    </location>
</feature>
<keyword evidence="7" id="KW-0732">Signal</keyword>
<evidence type="ECO:0000256" key="3">
    <source>
        <dbReference type="ARBA" id="ARBA00012027"/>
    </source>
</evidence>
<gene>
    <name evidence="9" type="ORF">RYZ49_01670</name>
</gene>
<keyword evidence="6" id="KW-0443">Lipid metabolism</keyword>
<evidence type="ECO:0000256" key="2">
    <source>
        <dbReference type="ARBA" id="ARBA00008664"/>
    </source>
</evidence>
<dbReference type="SUPFAM" id="SSF56024">
    <property type="entry name" value="Phospholipase D/nuclease"/>
    <property type="match status" value="1"/>
</dbReference>
<dbReference type="AlphaFoldDB" id="A0ABD5H9B3"/>
<feature type="domain" description="PLD phosphodiesterase" evidence="8">
    <location>
        <begin position="110"/>
        <end position="137"/>
    </location>
</feature>
<evidence type="ECO:0000256" key="7">
    <source>
        <dbReference type="SAM" id="SignalP"/>
    </source>
</evidence>
<sequence length="178" mass="19646">MRKLLCGLLVCISGATSAAPSIEVGFSSGKDGHSAQNMVLRLINGAHKSIEMMAYEFKAPDVVVAMDKAAERGVKVSVVIDHLANKNNKLALAAVSDAIRHGINIRVDSHYHIQHDKVMIVDGQIIETGSFNYTPTAEKVNSENILVLRHVPRVIKLYQQHFNIRWEYGVPYQKGDLA</sequence>
<accession>A0ABD5H9B3</accession>
<dbReference type="Pfam" id="PF13091">
    <property type="entry name" value="PLDc_2"/>
    <property type="match status" value="1"/>
</dbReference>
<dbReference type="CDD" id="cd09170">
    <property type="entry name" value="PLDc_Nuc"/>
    <property type="match status" value="1"/>
</dbReference>
<dbReference type="Proteomes" id="UP001287436">
    <property type="component" value="Unassembled WGS sequence"/>
</dbReference>
<dbReference type="GO" id="GO:0006793">
    <property type="term" value="P:phosphorus metabolic process"/>
    <property type="evidence" value="ECO:0007669"/>
    <property type="project" value="UniProtKB-ARBA"/>
</dbReference>
<dbReference type="InterPro" id="IPR051406">
    <property type="entry name" value="PLD_domain"/>
</dbReference>
<keyword evidence="4" id="KW-0378">Hydrolase</keyword>
<dbReference type="EC" id="3.1.4.4" evidence="3"/>
<dbReference type="InterPro" id="IPR025202">
    <property type="entry name" value="PLD-like_dom"/>
</dbReference>